<evidence type="ECO:0008006" key="3">
    <source>
        <dbReference type="Google" id="ProtNLM"/>
    </source>
</evidence>
<keyword evidence="2" id="KW-1185">Reference proteome</keyword>
<protein>
    <recommendedName>
        <fullName evidence="3">ABC transporter ATP-binding protein</fullName>
    </recommendedName>
</protein>
<dbReference type="InterPro" id="IPR027417">
    <property type="entry name" value="P-loop_NTPase"/>
</dbReference>
<dbReference type="EMBL" id="JBANBB010000001">
    <property type="protein sequence ID" value="MEK0306932.1"/>
    <property type="molecule type" value="Genomic_DNA"/>
</dbReference>
<organism evidence="1 2">
    <name type="scientific">Bifidobacterium favimelis</name>
    <dbReference type="NCBI Taxonomy" id="3122979"/>
    <lineage>
        <taxon>Bacteria</taxon>
        <taxon>Bacillati</taxon>
        <taxon>Actinomycetota</taxon>
        <taxon>Actinomycetes</taxon>
        <taxon>Bifidobacteriales</taxon>
        <taxon>Bifidobacteriaceae</taxon>
        <taxon>Bifidobacterium</taxon>
    </lineage>
</organism>
<evidence type="ECO:0000313" key="2">
    <source>
        <dbReference type="Proteomes" id="UP001373159"/>
    </source>
</evidence>
<evidence type="ECO:0000313" key="1">
    <source>
        <dbReference type="EMBL" id="MEK0306932.1"/>
    </source>
</evidence>
<comment type="caution">
    <text evidence="1">The sequence shown here is derived from an EMBL/GenBank/DDBJ whole genome shotgun (WGS) entry which is preliminary data.</text>
</comment>
<sequence length="88" mass="9367">MSRSDSCWPGAPASDPDLLLVDEPTAQLDQSTAADVDRTLGGLAQVDCIVVIATHDPRTRAACTRIINLAPMTWNAVDHPTPEEGIQS</sequence>
<proteinExistence type="predicted"/>
<dbReference type="SUPFAM" id="SSF52540">
    <property type="entry name" value="P-loop containing nucleoside triphosphate hydrolases"/>
    <property type="match status" value="1"/>
</dbReference>
<dbReference type="RefSeq" id="WP_340469500.1">
    <property type="nucleotide sequence ID" value="NZ_JBANBB010000001.1"/>
</dbReference>
<gene>
    <name evidence="1" type="ORF">V8P97_05585</name>
</gene>
<dbReference type="Proteomes" id="UP001373159">
    <property type="component" value="Unassembled WGS sequence"/>
</dbReference>
<reference evidence="1 2" key="1">
    <citation type="submission" date="2024-02" db="EMBL/GenBank/DDBJ databases">
        <title>Bifidobacterium honeyensis sp. nov., isolated from the comb honey.</title>
        <authorList>
            <person name="Liu W."/>
            <person name="Li Y."/>
        </authorList>
    </citation>
    <scope>NUCLEOTIDE SEQUENCE [LARGE SCALE GENOMIC DNA]</scope>
    <source>
        <strain evidence="1 2">IMAU50988</strain>
    </source>
</reference>
<dbReference type="Gene3D" id="3.40.50.300">
    <property type="entry name" value="P-loop containing nucleotide triphosphate hydrolases"/>
    <property type="match status" value="1"/>
</dbReference>
<name>A0ABU8ZR15_9BIFI</name>
<accession>A0ABU8ZR15</accession>